<comment type="caution">
    <text evidence="2">The sequence shown here is derived from an EMBL/GenBank/DDBJ whole genome shotgun (WGS) entry which is preliminary data.</text>
</comment>
<dbReference type="Proteomes" id="UP001280581">
    <property type="component" value="Unassembled WGS sequence"/>
</dbReference>
<reference evidence="2 3" key="1">
    <citation type="submission" date="2021-02" db="EMBL/GenBank/DDBJ databases">
        <title>Genome assembly of Pseudopithomyces chartarum.</title>
        <authorList>
            <person name="Jauregui R."/>
            <person name="Singh J."/>
            <person name="Voisey C."/>
        </authorList>
    </citation>
    <scope>NUCLEOTIDE SEQUENCE [LARGE SCALE GENOMIC DNA]</scope>
    <source>
        <strain evidence="2 3">AGR01</strain>
    </source>
</reference>
<dbReference type="EMBL" id="WVTA01000003">
    <property type="protein sequence ID" value="KAK3214930.1"/>
    <property type="molecule type" value="Genomic_DNA"/>
</dbReference>
<sequence>MVNLADQRSVTDQPPTLEEVEQCREDVVRAKKDFLVQHNLYAIYVRDAKEYKHPPGQVSLTEVTRHKKVERRRLFLRHLTEFRKMSCRQLTYQILARLPREIRNMIYAVMIDRGHPCRDEVQIKSAAHERHLGPLSFDDPEFPPGLCKLSLIHTYWFCWDQQYCAAGFIKELAETAYREKTYKFRQEDLYLLPAFLGQVPSSVVTQDPQKAIVPTKEVSRLVICLRPTGNGWSFTEENLRAMLAFQRKVKVEFILDKTLNLLSGTDQEINAMISEYATLFPLISCLRGQGNTVNVRFGLVTSTPAAGTAHPALGVRSIEAWADVAQTMLNERLATTKPLSLPNPEAPGCPPTRKHPAPEADASSPRAKRAHL</sequence>
<feature type="region of interest" description="Disordered" evidence="1">
    <location>
        <begin position="335"/>
        <end position="372"/>
    </location>
</feature>
<evidence type="ECO:0000313" key="3">
    <source>
        <dbReference type="Proteomes" id="UP001280581"/>
    </source>
</evidence>
<gene>
    <name evidence="2" type="ORF">GRF29_19g1714624</name>
</gene>
<evidence type="ECO:0000256" key="1">
    <source>
        <dbReference type="SAM" id="MobiDB-lite"/>
    </source>
</evidence>
<evidence type="ECO:0000313" key="2">
    <source>
        <dbReference type="EMBL" id="KAK3214930.1"/>
    </source>
</evidence>
<dbReference type="AlphaFoldDB" id="A0AAN6M238"/>
<protein>
    <submittedName>
        <fullName evidence="2">Uncharacterized protein</fullName>
    </submittedName>
</protein>
<accession>A0AAN6M238</accession>
<organism evidence="2 3">
    <name type="scientific">Pseudopithomyces chartarum</name>
    <dbReference type="NCBI Taxonomy" id="1892770"/>
    <lineage>
        <taxon>Eukaryota</taxon>
        <taxon>Fungi</taxon>
        <taxon>Dikarya</taxon>
        <taxon>Ascomycota</taxon>
        <taxon>Pezizomycotina</taxon>
        <taxon>Dothideomycetes</taxon>
        <taxon>Pleosporomycetidae</taxon>
        <taxon>Pleosporales</taxon>
        <taxon>Massarineae</taxon>
        <taxon>Didymosphaeriaceae</taxon>
        <taxon>Pseudopithomyces</taxon>
    </lineage>
</organism>
<proteinExistence type="predicted"/>
<keyword evidence="3" id="KW-1185">Reference proteome</keyword>
<name>A0AAN6M238_9PLEO</name>